<comment type="caution">
    <text evidence="2">The sequence shown here is derived from an EMBL/GenBank/DDBJ whole genome shotgun (WGS) entry which is preliminary data.</text>
</comment>
<dbReference type="EMBL" id="LAZR01003154">
    <property type="protein sequence ID" value="KKN21361.1"/>
    <property type="molecule type" value="Genomic_DNA"/>
</dbReference>
<protein>
    <recommendedName>
        <fullName evidence="1">Glycosyl transferase family 1 domain-containing protein</fullName>
    </recommendedName>
</protein>
<dbReference type="Gene3D" id="3.40.50.2000">
    <property type="entry name" value="Glycogen Phosphorylase B"/>
    <property type="match status" value="1"/>
</dbReference>
<evidence type="ECO:0000313" key="2">
    <source>
        <dbReference type="EMBL" id="KKN21361.1"/>
    </source>
</evidence>
<accession>A0A0F9R843</accession>
<dbReference type="AlphaFoldDB" id="A0A0F9R843"/>
<gene>
    <name evidence="2" type="ORF">LCGC14_0926120</name>
</gene>
<dbReference type="SUPFAM" id="SSF53756">
    <property type="entry name" value="UDP-Glycosyltransferase/glycogen phosphorylase"/>
    <property type="match status" value="1"/>
</dbReference>
<name>A0A0F9R843_9ZZZZ</name>
<reference evidence="2" key="1">
    <citation type="journal article" date="2015" name="Nature">
        <title>Complex archaea that bridge the gap between prokaryotes and eukaryotes.</title>
        <authorList>
            <person name="Spang A."/>
            <person name="Saw J.H."/>
            <person name="Jorgensen S.L."/>
            <person name="Zaremba-Niedzwiedzka K."/>
            <person name="Martijn J."/>
            <person name="Lind A.E."/>
            <person name="van Eijk R."/>
            <person name="Schleper C."/>
            <person name="Guy L."/>
            <person name="Ettema T.J."/>
        </authorList>
    </citation>
    <scope>NUCLEOTIDE SEQUENCE</scope>
</reference>
<sequence length="342" mass="39779">MRIAFFSMNPDFCQHILEELGRHHTLKVWQNNSNEQIKWASITNLLDWCDVAYLEWLQPPNIEITQIQGLDKPLVLFCHGIDVMNHSFVDWRNIAGLITQNALYPRLLGLRKEWEKNNPNRPPLPPLPKKTMLQDIGIDLRAFDLLPEPIPQYHIVTHASWIRPVKRIYATIQAFDDLLQLDGDKPWKLTIVGEWEGPGYRGPDRTEYLRACRELMDQLKFPPGSLFLKTKNFPRDVWTNFAKTADLYWCLSWRESFGVSMAEVCASGGYPLVNNYLGADKIYPRKYLCRTPGEMVRKTIAWGNLETEQKVQERTNIRKHIEQYSARTAAKKIRIFLEGIAG</sequence>
<dbReference type="Pfam" id="PF00534">
    <property type="entry name" value="Glycos_transf_1"/>
    <property type="match status" value="1"/>
</dbReference>
<feature type="domain" description="Glycosyl transferase family 1" evidence="1">
    <location>
        <begin position="155"/>
        <end position="282"/>
    </location>
</feature>
<dbReference type="GO" id="GO:0016757">
    <property type="term" value="F:glycosyltransferase activity"/>
    <property type="evidence" value="ECO:0007669"/>
    <property type="project" value="InterPro"/>
</dbReference>
<dbReference type="InterPro" id="IPR001296">
    <property type="entry name" value="Glyco_trans_1"/>
</dbReference>
<proteinExistence type="predicted"/>
<evidence type="ECO:0000259" key="1">
    <source>
        <dbReference type="Pfam" id="PF00534"/>
    </source>
</evidence>
<organism evidence="2">
    <name type="scientific">marine sediment metagenome</name>
    <dbReference type="NCBI Taxonomy" id="412755"/>
    <lineage>
        <taxon>unclassified sequences</taxon>
        <taxon>metagenomes</taxon>
        <taxon>ecological metagenomes</taxon>
    </lineage>
</organism>